<dbReference type="InterPro" id="IPR001360">
    <property type="entry name" value="Glyco_hydro_1"/>
</dbReference>
<dbReference type="PANTHER" id="PTHR10353:SF175">
    <property type="entry name" value="BETA-GLUCOSIDASE 18-LIKE ISOFORM X1"/>
    <property type="match status" value="1"/>
</dbReference>
<dbReference type="GO" id="GO:0008422">
    <property type="term" value="F:beta-glucosidase activity"/>
    <property type="evidence" value="ECO:0000318"/>
    <property type="project" value="GO_Central"/>
</dbReference>
<evidence type="ECO:0000256" key="4">
    <source>
        <dbReference type="RuleBase" id="RU003690"/>
    </source>
</evidence>
<name>A0A0A0LD30_CUCSA</name>
<accession>A0A0A0LD30</accession>
<dbReference type="Proteomes" id="UP000029981">
    <property type="component" value="Chromosome 3"/>
</dbReference>
<dbReference type="Pfam" id="PF00232">
    <property type="entry name" value="Glyco_hydro_1"/>
    <property type="match status" value="1"/>
</dbReference>
<dbReference type="Gramene" id="KGN59900">
    <property type="protein sequence ID" value="KGN59900"/>
    <property type="gene ID" value="Csa_3G852490"/>
</dbReference>
<evidence type="ECO:0000256" key="3">
    <source>
        <dbReference type="ARBA" id="ARBA00023295"/>
    </source>
</evidence>
<keyword evidence="2" id="KW-0378">Hydrolase</keyword>
<reference evidence="5 6" key="3">
    <citation type="journal article" date="2010" name="BMC Genomics">
        <title>Transcriptome sequencing and comparative analysis of cucumber flowers with different sex types.</title>
        <authorList>
            <person name="Guo S."/>
            <person name="Zheng Y."/>
            <person name="Joung J.G."/>
            <person name="Liu S."/>
            <person name="Zhang Z."/>
            <person name="Crasta O.R."/>
            <person name="Sobral B.W."/>
            <person name="Xu Y."/>
            <person name="Huang S."/>
            <person name="Fei Z."/>
        </authorList>
    </citation>
    <scope>NUCLEOTIDE SEQUENCE [LARGE SCALE GENOMIC DNA]</scope>
    <source>
        <strain evidence="6">cv. 9930</strain>
    </source>
</reference>
<dbReference type="OMA" id="RVDYHKA"/>
<dbReference type="SUPFAM" id="SSF51445">
    <property type="entry name" value="(Trans)glycosidases"/>
    <property type="match status" value="1"/>
</dbReference>
<dbReference type="FunFam" id="3.20.20.80:FF:000020">
    <property type="entry name" value="Beta-glucosidase 12"/>
    <property type="match status" value="1"/>
</dbReference>
<reference evidence="5 6" key="4">
    <citation type="journal article" date="2011" name="BMC Genomics">
        <title>RNA-Seq improves annotation of protein-coding genes in the cucumber genome.</title>
        <authorList>
            <person name="Li Z."/>
            <person name="Zhang Z."/>
            <person name="Yan P."/>
            <person name="Huang S."/>
            <person name="Fei Z."/>
            <person name="Lin K."/>
        </authorList>
    </citation>
    <scope>NUCLEOTIDE SEQUENCE [LARGE SCALE GENOMIC DNA]</scope>
    <source>
        <strain evidence="6">cv. 9930</strain>
    </source>
</reference>
<dbReference type="GO" id="GO:0005975">
    <property type="term" value="P:carbohydrate metabolic process"/>
    <property type="evidence" value="ECO:0007669"/>
    <property type="project" value="InterPro"/>
</dbReference>
<dbReference type="AlphaFoldDB" id="A0A0A0LD30"/>
<reference evidence="5 6" key="1">
    <citation type="journal article" date="2009" name="Nat. Genet.">
        <title>The genome of the cucumber, Cucumis sativus L.</title>
        <authorList>
            <person name="Huang S."/>
            <person name="Li R."/>
            <person name="Zhang Z."/>
            <person name="Li L."/>
            <person name="Gu X."/>
            <person name="Fan W."/>
            <person name="Lucas W.J."/>
            <person name="Wang X."/>
            <person name="Xie B."/>
            <person name="Ni P."/>
            <person name="Ren Y."/>
            <person name="Zhu H."/>
            <person name="Li J."/>
            <person name="Lin K."/>
            <person name="Jin W."/>
            <person name="Fei Z."/>
            <person name="Li G."/>
            <person name="Staub J."/>
            <person name="Kilian A."/>
            <person name="van der Vossen E.A."/>
            <person name="Wu Y."/>
            <person name="Guo J."/>
            <person name="He J."/>
            <person name="Jia Z."/>
            <person name="Ren Y."/>
            <person name="Tian G."/>
            <person name="Lu Y."/>
            <person name="Ruan J."/>
            <person name="Qian W."/>
            <person name="Wang M."/>
            <person name="Huang Q."/>
            <person name="Li B."/>
            <person name="Xuan Z."/>
            <person name="Cao J."/>
            <person name="Asan"/>
            <person name="Wu Z."/>
            <person name="Zhang J."/>
            <person name="Cai Q."/>
            <person name="Bai Y."/>
            <person name="Zhao B."/>
            <person name="Han Y."/>
            <person name="Li Y."/>
            <person name="Li X."/>
            <person name="Wang S."/>
            <person name="Shi Q."/>
            <person name="Liu S."/>
            <person name="Cho W.K."/>
            <person name="Kim J.Y."/>
            <person name="Xu Y."/>
            <person name="Heller-Uszynska K."/>
            <person name="Miao H."/>
            <person name="Cheng Z."/>
            <person name="Zhang S."/>
            <person name="Wu J."/>
            <person name="Yang Y."/>
            <person name="Kang H."/>
            <person name="Li M."/>
            <person name="Liang H."/>
            <person name="Ren X."/>
            <person name="Shi Z."/>
            <person name="Wen M."/>
            <person name="Jian M."/>
            <person name="Yang H."/>
            <person name="Zhang G."/>
            <person name="Yang Z."/>
            <person name="Chen R."/>
            <person name="Liu S."/>
            <person name="Li J."/>
            <person name="Ma L."/>
            <person name="Liu H."/>
            <person name="Zhou Y."/>
            <person name="Zhao J."/>
            <person name="Fang X."/>
            <person name="Li G."/>
            <person name="Fang L."/>
            <person name="Li Y."/>
            <person name="Liu D."/>
            <person name="Zheng H."/>
            <person name="Zhang Y."/>
            <person name="Qin N."/>
            <person name="Li Z."/>
            <person name="Yang G."/>
            <person name="Yang S."/>
            <person name="Bolund L."/>
            <person name="Kristiansen K."/>
            <person name="Zheng H."/>
            <person name="Li S."/>
            <person name="Zhang X."/>
            <person name="Yang H."/>
            <person name="Wang J."/>
            <person name="Sun R."/>
            <person name="Zhang B."/>
            <person name="Jiang S."/>
            <person name="Wang J."/>
            <person name="Du Y."/>
            <person name="Li S."/>
        </authorList>
    </citation>
    <scope>NUCLEOTIDE SEQUENCE [LARGE SCALE GENOMIC DNA]</scope>
    <source>
        <strain evidence="6">cv. 9930</strain>
    </source>
</reference>
<keyword evidence="6" id="KW-1185">Reference proteome</keyword>
<organism evidence="5 6">
    <name type="scientific">Cucumis sativus</name>
    <name type="common">Cucumber</name>
    <dbReference type="NCBI Taxonomy" id="3659"/>
    <lineage>
        <taxon>Eukaryota</taxon>
        <taxon>Viridiplantae</taxon>
        <taxon>Streptophyta</taxon>
        <taxon>Embryophyta</taxon>
        <taxon>Tracheophyta</taxon>
        <taxon>Spermatophyta</taxon>
        <taxon>Magnoliopsida</taxon>
        <taxon>eudicotyledons</taxon>
        <taxon>Gunneridae</taxon>
        <taxon>Pentapetalae</taxon>
        <taxon>rosids</taxon>
        <taxon>fabids</taxon>
        <taxon>Cucurbitales</taxon>
        <taxon>Cucurbitaceae</taxon>
        <taxon>Benincaseae</taxon>
        <taxon>Cucumis</taxon>
    </lineage>
</organism>
<evidence type="ECO:0000256" key="1">
    <source>
        <dbReference type="ARBA" id="ARBA00010838"/>
    </source>
</evidence>
<protein>
    <recommendedName>
        <fullName evidence="7">Beta-glucosidase</fullName>
    </recommendedName>
</protein>
<evidence type="ECO:0000313" key="6">
    <source>
        <dbReference type="Proteomes" id="UP000029981"/>
    </source>
</evidence>
<sequence>MTGGRGSTQWKDAAGRLGLSSMRLKLACSCRGLARGRHSLDKANGFREETTLQTMLEWLNLDNHRNYKVEGAYLEDGKGLSNWDVFSHLPARIRNSDTGDVADDHYHRFLEDIELMHSMGMNSYRFSISWTRILPKGRFGKVNRRGIAFYNKIIDNLLLKGIEPFVTIHHHDLPAELDKRYGSWMSAQMQEDFVYFAKICFEEFGDRVKYWITINEPNVITLMGYTKGVYPPGHCSPPFGNCSTGNADIEPLVVMHNMLLAHAKAVRLYRTHFQKKQGGSIGIVAYCHMYEPLTDHEYDIKAAQRALIFIFAWVYDPIVYGDYPKEMREILGSQLPSFSDVEKDIIRGSLDFICVNHYTTFYTKDCLHSACFGGGNHPVTGYLNTTAYRDGVSIGDPTGIDVFFVVPRGLGKVINYIKERYPNKPIFVTENGYSSPQSEGNETEVLIKDTKRVNYHKNYLASLANAMRDGADVRGYFVWSLIDNFEWADGYDTRFGLLYVDRKTLERRPKLSAHWFSSFLGGNLHELTKYSSIVHKNAFDSLMDH</sequence>
<dbReference type="Gene3D" id="3.20.20.80">
    <property type="entry name" value="Glycosidases"/>
    <property type="match status" value="1"/>
</dbReference>
<dbReference type="EMBL" id="CM002924">
    <property type="protein sequence ID" value="KGN59900.1"/>
    <property type="molecule type" value="Genomic_DNA"/>
</dbReference>
<gene>
    <name evidence="5" type="ORF">Csa_3G852490</name>
</gene>
<comment type="similarity">
    <text evidence="1 4">Belongs to the glycosyl hydrolase 1 family.</text>
</comment>
<evidence type="ECO:0000313" key="5">
    <source>
        <dbReference type="EMBL" id="KGN59900.1"/>
    </source>
</evidence>
<proteinExistence type="inferred from homology"/>
<evidence type="ECO:0008006" key="7">
    <source>
        <dbReference type="Google" id="ProtNLM"/>
    </source>
</evidence>
<dbReference type="PANTHER" id="PTHR10353">
    <property type="entry name" value="GLYCOSYL HYDROLASE"/>
    <property type="match status" value="1"/>
</dbReference>
<dbReference type="PRINTS" id="PR00131">
    <property type="entry name" value="GLHYDRLASE1"/>
</dbReference>
<dbReference type="InterPro" id="IPR017853">
    <property type="entry name" value="GH"/>
</dbReference>
<reference evidence="5 6" key="2">
    <citation type="journal article" date="2009" name="PLoS ONE">
        <title>An integrated genetic and cytogenetic map of the cucumber genome.</title>
        <authorList>
            <person name="Ren Y."/>
            <person name="Zhang Z."/>
            <person name="Liu J."/>
            <person name="Staub J.E."/>
            <person name="Han Y."/>
            <person name="Cheng Z."/>
            <person name="Li X."/>
            <person name="Lu J."/>
            <person name="Miao H."/>
            <person name="Kang H."/>
            <person name="Xie B."/>
            <person name="Gu X."/>
            <person name="Wang X."/>
            <person name="Du Y."/>
            <person name="Jin W."/>
            <person name="Huang S."/>
        </authorList>
    </citation>
    <scope>NUCLEOTIDE SEQUENCE [LARGE SCALE GENOMIC DNA]</scope>
    <source>
        <strain evidence="6">cv. 9930</strain>
    </source>
</reference>
<keyword evidence="3" id="KW-0326">Glycosidase</keyword>
<dbReference type="eggNOG" id="KOG0626">
    <property type="taxonomic scope" value="Eukaryota"/>
</dbReference>
<dbReference type="STRING" id="3659.A0A0A0LD30"/>
<evidence type="ECO:0000256" key="2">
    <source>
        <dbReference type="ARBA" id="ARBA00022801"/>
    </source>
</evidence>